<name>A0A7V3E6J5_9BACT</name>
<gene>
    <name evidence="4" type="ORF">ENS31_04895</name>
</gene>
<dbReference type="InterPro" id="IPR003362">
    <property type="entry name" value="Bact_transf"/>
</dbReference>
<evidence type="ECO:0000259" key="3">
    <source>
        <dbReference type="Pfam" id="PF02397"/>
    </source>
</evidence>
<accession>A0A7V3E6J5</accession>
<keyword evidence="4" id="KW-0808">Transferase</keyword>
<evidence type="ECO:0000256" key="1">
    <source>
        <dbReference type="ARBA" id="ARBA00006464"/>
    </source>
</evidence>
<dbReference type="PANTHER" id="PTHR30576">
    <property type="entry name" value="COLANIC BIOSYNTHESIS UDP-GLUCOSE LIPID CARRIER TRANSFERASE"/>
    <property type="match status" value="1"/>
</dbReference>
<comment type="similarity">
    <text evidence="1">Belongs to the bacterial sugar transferase family.</text>
</comment>
<proteinExistence type="inferred from homology"/>
<dbReference type="GO" id="GO:0016780">
    <property type="term" value="F:phosphotransferase activity, for other substituted phosphate groups"/>
    <property type="evidence" value="ECO:0007669"/>
    <property type="project" value="TreeGrafter"/>
</dbReference>
<keyword evidence="2" id="KW-0472">Membrane</keyword>
<evidence type="ECO:0000256" key="2">
    <source>
        <dbReference type="SAM" id="Phobius"/>
    </source>
</evidence>
<dbReference type="Pfam" id="PF02397">
    <property type="entry name" value="Bac_transf"/>
    <property type="match status" value="1"/>
</dbReference>
<reference evidence="4" key="1">
    <citation type="journal article" date="2020" name="mSystems">
        <title>Genome- and Community-Level Interaction Insights into Carbon Utilization and Element Cycling Functions of Hydrothermarchaeota in Hydrothermal Sediment.</title>
        <authorList>
            <person name="Zhou Z."/>
            <person name="Liu Y."/>
            <person name="Xu W."/>
            <person name="Pan J."/>
            <person name="Luo Z.H."/>
            <person name="Li M."/>
        </authorList>
    </citation>
    <scope>NUCLEOTIDE SEQUENCE [LARGE SCALE GENOMIC DNA]</scope>
    <source>
        <strain evidence="4">SpSt-479</strain>
    </source>
</reference>
<keyword evidence="2" id="KW-1133">Transmembrane helix</keyword>
<dbReference type="PANTHER" id="PTHR30576:SF0">
    <property type="entry name" value="UNDECAPRENYL-PHOSPHATE N-ACETYLGALACTOSAMINYL 1-PHOSPHATE TRANSFERASE-RELATED"/>
    <property type="match status" value="1"/>
</dbReference>
<feature type="transmembrane region" description="Helical" evidence="2">
    <location>
        <begin position="12"/>
        <end position="35"/>
    </location>
</feature>
<organism evidence="4">
    <name type="scientific">Ignavibacterium album</name>
    <dbReference type="NCBI Taxonomy" id="591197"/>
    <lineage>
        <taxon>Bacteria</taxon>
        <taxon>Pseudomonadati</taxon>
        <taxon>Ignavibacteriota</taxon>
        <taxon>Ignavibacteria</taxon>
        <taxon>Ignavibacteriales</taxon>
        <taxon>Ignavibacteriaceae</taxon>
        <taxon>Ignavibacterium</taxon>
    </lineage>
</organism>
<sequence length="191" mass="22180">MGKQGSILKRLTDILISLIVLLFSLPFFLITMIAIKLDSKGPVFFIHERTGHKGKPFKMIKFRGMIDNALAYGPELTQENDPRITRVGKFLRRTSFDEVPQFINVLKGEMSIIGPRPEIISITNTYNDYQRKVFEFKPGITGISQINGRQKLTPEQRTKMEIEYYEKENFWEDLKIIFKTFEVILTNEGNI</sequence>
<evidence type="ECO:0000313" key="4">
    <source>
        <dbReference type="EMBL" id="HFI90856.1"/>
    </source>
</evidence>
<protein>
    <submittedName>
        <fullName evidence="4">Sugar transferase</fullName>
    </submittedName>
</protein>
<dbReference type="AlphaFoldDB" id="A0A7V3E6J5"/>
<keyword evidence="2" id="KW-0812">Transmembrane</keyword>
<feature type="domain" description="Bacterial sugar transferase" evidence="3">
    <location>
        <begin position="9"/>
        <end position="185"/>
    </location>
</feature>
<comment type="caution">
    <text evidence="4">The sequence shown here is derived from an EMBL/GenBank/DDBJ whole genome shotgun (WGS) entry which is preliminary data.</text>
</comment>
<dbReference type="EMBL" id="DSUJ01000008">
    <property type="protein sequence ID" value="HFI90856.1"/>
    <property type="molecule type" value="Genomic_DNA"/>
</dbReference>